<name>A0A369JFM0_HYPMA</name>
<dbReference type="InParanoid" id="A0A369JFM0"/>
<evidence type="ECO:0000313" key="2">
    <source>
        <dbReference type="EMBL" id="RDB20941.1"/>
    </source>
</evidence>
<evidence type="ECO:0000313" key="3">
    <source>
        <dbReference type="Proteomes" id="UP000076154"/>
    </source>
</evidence>
<dbReference type="Proteomes" id="UP000076154">
    <property type="component" value="Unassembled WGS sequence"/>
</dbReference>
<organism evidence="2 3">
    <name type="scientific">Hypsizygus marmoreus</name>
    <name type="common">White beech mushroom</name>
    <name type="synonym">Agaricus marmoreus</name>
    <dbReference type="NCBI Taxonomy" id="39966"/>
    <lineage>
        <taxon>Eukaryota</taxon>
        <taxon>Fungi</taxon>
        <taxon>Dikarya</taxon>
        <taxon>Basidiomycota</taxon>
        <taxon>Agaricomycotina</taxon>
        <taxon>Agaricomycetes</taxon>
        <taxon>Agaricomycetidae</taxon>
        <taxon>Agaricales</taxon>
        <taxon>Tricholomatineae</taxon>
        <taxon>Lyophyllaceae</taxon>
        <taxon>Hypsizygus</taxon>
    </lineage>
</organism>
<dbReference type="AlphaFoldDB" id="A0A369JFM0"/>
<proteinExistence type="predicted"/>
<keyword evidence="3" id="KW-1185">Reference proteome</keyword>
<dbReference type="EMBL" id="LUEZ02000055">
    <property type="protein sequence ID" value="RDB20941.1"/>
    <property type="molecule type" value="Genomic_DNA"/>
</dbReference>
<feature type="compositionally biased region" description="Basic and acidic residues" evidence="1">
    <location>
        <begin position="10"/>
        <end position="39"/>
    </location>
</feature>
<evidence type="ECO:0000256" key="1">
    <source>
        <dbReference type="SAM" id="MobiDB-lite"/>
    </source>
</evidence>
<gene>
    <name evidence="2" type="ORF">Hypma_011314</name>
</gene>
<feature type="region of interest" description="Disordered" evidence="1">
    <location>
        <begin position="1"/>
        <end position="89"/>
    </location>
</feature>
<reference evidence="2" key="1">
    <citation type="submission" date="2018-04" db="EMBL/GenBank/DDBJ databases">
        <title>Whole genome sequencing of Hypsizygus marmoreus.</title>
        <authorList>
            <person name="Choi I.-G."/>
            <person name="Min B."/>
            <person name="Kim J.-G."/>
            <person name="Kim S."/>
            <person name="Oh Y.-L."/>
            <person name="Kong W.-S."/>
            <person name="Park H."/>
            <person name="Jeong J."/>
            <person name="Song E.-S."/>
        </authorList>
    </citation>
    <scope>NUCLEOTIDE SEQUENCE [LARGE SCALE GENOMIC DNA]</scope>
    <source>
        <strain evidence="2">51987-8</strain>
    </source>
</reference>
<accession>A0A369JFM0</accession>
<protein>
    <submittedName>
        <fullName evidence="2">Uncharacterized protein</fullName>
    </submittedName>
</protein>
<sequence length="89" mass="10256">MEAEKARKKVAAEAERECKKAERECKKAERECKKAEKQVSKPTQKKRKRKSTYLDQTVNENILPEPPAEKYVRPTPRPIGHALSTSEHP</sequence>
<comment type="caution">
    <text evidence="2">The sequence shown here is derived from an EMBL/GenBank/DDBJ whole genome shotgun (WGS) entry which is preliminary data.</text>
</comment>